<accession>A0A061JJZ5</accession>
<dbReference type="AlphaFoldDB" id="A0A061JJZ5"/>
<dbReference type="eggNOG" id="ENOG5032QU9">
    <property type="taxonomic scope" value="Bacteria"/>
</dbReference>
<dbReference type="EMBL" id="AMCZ02000031">
    <property type="protein sequence ID" value="EWC39742.1"/>
    <property type="molecule type" value="Genomic_DNA"/>
</dbReference>
<evidence type="ECO:0000313" key="1">
    <source>
        <dbReference type="EMBL" id="EWC39742.1"/>
    </source>
</evidence>
<proteinExistence type="predicted"/>
<evidence type="ECO:0000313" key="2">
    <source>
        <dbReference type="Proteomes" id="UP000026923"/>
    </source>
</evidence>
<gene>
    <name evidence="1" type="ORF">B597_018485</name>
</gene>
<name>A0A061JJZ5_STUST</name>
<dbReference type="Proteomes" id="UP000026923">
    <property type="component" value="Unassembled WGS sequence"/>
</dbReference>
<reference evidence="1 2" key="1">
    <citation type="journal article" date="2013" name="Genome Announc.">
        <title>Draft Genome of the Nitrogen-Fixing Bacterium Pseudomonas stutzeri Strain KOS6 Isolated from Industrial Hydrocarbon Sludge.</title>
        <authorList>
            <person name="Grigoryeva T.V."/>
            <person name="Laikov A.V."/>
            <person name="Naumova R.P."/>
            <person name="Manolov A.I."/>
            <person name="Larin A.K."/>
            <person name="Karpova I.Y."/>
            <person name="Semashko T.A."/>
            <person name="Alexeev D.G."/>
            <person name="Kostryukova E.S."/>
            <person name="Muller R."/>
            <person name="Govorun V.M."/>
        </authorList>
    </citation>
    <scope>NUCLEOTIDE SEQUENCE [LARGE SCALE GENOMIC DNA]</scope>
    <source>
        <strain evidence="1 2">KOS6</strain>
    </source>
</reference>
<protein>
    <submittedName>
        <fullName evidence="1">Uncharacterized protein</fullName>
    </submittedName>
</protein>
<comment type="caution">
    <text evidence="1">The sequence shown here is derived from an EMBL/GenBank/DDBJ whole genome shotgun (WGS) entry which is preliminary data.</text>
</comment>
<dbReference type="RefSeq" id="WP_003296299.1">
    <property type="nucleotide sequence ID" value="NZ_KK020676.1"/>
</dbReference>
<sequence length="290" mass="32746">MGSWSRDTSWRQGCLLQSETIRELELAPHLPPEKVAAVIASHDCDLAQLPDSEPFVEVVLGAFLDGAPNGNYTNCKNLRRLHVGFSATGEEVHVEIDTNRRVLIPKDAADNPRHGLSEHLPSPSHKMTAKEHGIFQRWLAARYRRSAFPDEFDRRLKEETKVAERLAKALKDSGNHIVAVFFDVDGGTENTRNGADDPYELVITLLYATDVDPDIAWRAAVEAAETIQSIFDKRCRIKTGDHDTWKWIELVDIEIVSDEALSYAQSQLLKKWQADHISLRTDPEQPMLED</sequence>
<organism evidence="1 2">
    <name type="scientific">Stutzerimonas stutzeri KOS6</name>
    <dbReference type="NCBI Taxonomy" id="1218352"/>
    <lineage>
        <taxon>Bacteria</taxon>
        <taxon>Pseudomonadati</taxon>
        <taxon>Pseudomonadota</taxon>
        <taxon>Gammaproteobacteria</taxon>
        <taxon>Pseudomonadales</taxon>
        <taxon>Pseudomonadaceae</taxon>
        <taxon>Stutzerimonas</taxon>
    </lineage>
</organism>
<dbReference type="HOGENOM" id="CLU_993440_0_0_6"/>